<organism evidence="1">
    <name type="scientific">Anguilla anguilla</name>
    <name type="common">European freshwater eel</name>
    <name type="synonym">Muraena anguilla</name>
    <dbReference type="NCBI Taxonomy" id="7936"/>
    <lineage>
        <taxon>Eukaryota</taxon>
        <taxon>Metazoa</taxon>
        <taxon>Chordata</taxon>
        <taxon>Craniata</taxon>
        <taxon>Vertebrata</taxon>
        <taxon>Euteleostomi</taxon>
        <taxon>Actinopterygii</taxon>
        <taxon>Neopterygii</taxon>
        <taxon>Teleostei</taxon>
        <taxon>Anguilliformes</taxon>
        <taxon>Anguillidae</taxon>
        <taxon>Anguilla</taxon>
    </lineage>
</organism>
<evidence type="ECO:0000313" key="1">
    <source>
        <dbReference type="EMBL" id="JAH81694.1"/>
    </source>
</evidence>
<reference evidence="1" key="1">
    <citation type="submission" date="2014-11" db="EMBL/GenBank/DDBJ databases">
        <authorList>
            <person name="Amaro Gonzalez C."/>
        </authorList>
    </citation>
    <scope>NUCLEOTIDE SEQUENCE</scope>
</reference>
<sequence length="25" mass="2982">MRWIMGLGSHCLRFYMENVIGLLLK</sequence>
<dbReference type="EMBL" id="GBXM01026883">
    <property type="protein sequence ID" value="JAH81694.1"/>
    <property type="molecule type" value="Transcribed_RNA"/>
</dbReference>
<protein>
    <submittedName>
        <fullName evidence="1">Uncharacterized protein</fullName>
    </submittedName>
</protein>
<reference evidence="1" key="2">
    <citation type="journal article" date="2015" name="Fish Shellfish Immunol.">
        <title>Early steps in the European eel (Anguilla anguilla)-Vibrio vulnificus interaction in the gills: Role of the RtxA13 toxin.</title>
        <authorList>
            <person name="Callol A."/>
            <person name="Pajuelo D."/>
            <person name="Ebbesson L."/>
            <person name="Teles M."/>
            <person name="MacKenzie S."/>
            <person name="Amaro C."/>
        </authorList>
    </citation>
    <scope>NUCLEOTIDE SEQUENCE</scope>
</reference>
<dbReference type="AlphaFoldDB" id="A0A0E9VU52"/>
<name>A0A0E9VU52_ANGAN</name>
<accession>A0A0E9VU52</accession>
<proteinExistence type="predicted"/>